<sequence>MKIPKSLCDRLAKILGGTGMSNDTCSIMVKRNLNATIKGKMYDTEHEITIQSLDKEGNALNTGEFTLLQKEVQKFIDALRKEGLKVTALHNHWLFDSPRLMYMHIESVEPPVQFAKKLRRALKVLK</sequence>
<organism evidence="1 2">
    <name type="scientific">Brevibacillus choshinensis</name>
    <dbReference type="NCBI Taxonomy" id="54911"/>
    <lineage>
        <taxon>Bacteria</taxon>
        <taxon>Bacillati</taxon>
        <taxon>Bacillota</taxon>
        <taxon>Bacilli</taxon>
        <taxon>Bacillales</taxon>
        <taxon>Paenibacillaceae</taxon>
        <taxon>Brevibacillus</taxon>
    </lineage>
</organism>
<accession>A0ABX7FJL8</accession>
<dbReference type="InterPro" id="IPR011094">
    <property type="entry name" value="Uncharacterised_LppY/LpqO"/>
</dbReference>
<dbReference type="RefSeq" id="WP_203353469.1">
    <property type="nucleotide sequence ID" value="NZ_CP069127.1"/>
</dbReference>
<dbReference type="Proteomes" id="UP000596248">
    <property type="component" value="Chromosome"/>
</dbReference>
<dbReference type="EMBL" id="CP069127">
    <property type="protein sequence ID" value="QRG66403.1"/>
    <property type="molecule type" value="Genomic_DNA"/>
</dbReference>
<dbReference type="Pfam" id="PF07485">
    <property type="entry name" value="DUF1529"/>
    <property type="match status" value="1"/>
</dbReference>
<protein>
    <submittedName>
        <fullName evidence="1">DUF1259 domain-containing protein</fullName>
    </submittedName>
</protein>
<proteinExistence type="predicted"/>
<evidence type="ECO:0000313" key="1">
    <source>
        <dbReference type="EMBL" id="QRG66403.1"/>
    </source>
</evidence>
<keyword evidence="2" id="KW-1185">Reference proteome</keyword>
<name>A0ABX7FJL8_BRECH</name>
<evidence type="ECO:0000313" key="2">
    <source>
        <dbReference type="Proteomes" id="UP000596248"/>
    </source>
</evidence>
<reference evidence="1 2" key="1">
    <citation type="submission" date="2021-01" db="EMBL/GenBank/DDBJ databases">
        <title>Identification of strong promoters based on the transcriptome of Brevibacillus choshinensis.</title>
        <authorList>
            <person name="Yao D."/>
            <person name="Zhang K."/>
            <person name="Wu J."/>
        </authorList>
    </citation>
    <scope>NUCLEOTIDE SEQUENCE [LARGE SCALE GENOMIC DNA]</scope>
    <source>
        <strain evidence="1 2">HPD31-SP3</strain>
    </source>
</reference>
<gene>
    <name evidence="1" type="ORF">JNE38_23135</name>
</gene>